<dbReference type="Pfam" id="PF00076">
    <property type="entry name" value="RRM_1"/>
    <property type="match status" value="1"/>
</dbReference>
<feature type="domain" description="RRM" evidence="3">
    <location>
        <begin position="8"/>
        <end position="82"/>
    </location>
</feature>
<feature type="compositionally biased region" description="Low complexity" evidence="2">
    <location>
        <begin position="228"/>
        <end position="241"/>
    </location>
</feature>
<dbReference type="PROSITE" id="PS50102">
    <property type="entry name" value="RRM"/>
    <property type="match status" value="1"/>
</dbReference>
<feature type="compositionally biased region" description="Polar residues" evidence="2">
    <location>
        <begin position="204"/>
        <end position="222"/>
    </location>
</feature>
<dbReference type="SMART" id="SM00360">
    <property type="entry name" value="RRM"/>
    <property type="match status" value="1"/>
</dbReference>
<dbReference type="AlphaFoldDB" id="A0A1J4MQX4"/>
<dbReference type="InterPro" id="IPR050907">
    <property type="entry name" value="SRSF"/>
</dbReference>
<dbReference type="InterPro" id="IPR012677">
    <property type="entry name" value="Nucleotide-bd_a/b_plait_sf"/>
</dbReference>
<dbReference type="RefSeq" id="XP_067068496.1">
    <property type="nucleotide sequence ID" value="XM_067213060.1"/>
</dbReference>
<proteinExistence type="predicted"/>
<feature type="compositionally biased region" description="Basic and acidic residues" evidence="2">
    <location>
        <begin position="142"/>
        <end position="158"/>
    </location>
</feature>
<evidence type="ECO:0000313" key="4">
    <source>
        <dbReference type="EMBL" id="OII76650.1"/>
    </source>
</evidence>
<dbReference type="VEuPathDB" id="CryptoDB:cand_028320"/>
<dbReference type="Gene3D" id="3.30.70.330">
    <property type="match status" value="1"/>
</dbReference>
<accession>A0A1J4MQX4</accession>
<dbReference type="EMBL" id="LRBS01000054">
    <property type="protein sequence ID" value="OII76650.1"/>
    <property type="molecule type" value="Genomic_DNA"/>
</dbReference>
<gene>
    <name evidence="4" type="ORF">cand_028320</name>
</gene>
<dbReference type="InterPro" id="IPR035979">
    <property type="entry name" value="RBD_domain_sf"/>
</dbReference>
<dbReference type="Proteomes" id="UP000186804">
    <property type="component" value="Unassembled WGS sequence"/>
</dbReference>
<evidence type="ECO:0000313" key="5">
    <source>
        <dbReference type="Proteomes" id="UP000186804"/>
    </source>
</evidence>
<sequence length="241" mass="28301">MKIREDRTKVFIGQLDPWITPGELEREFRRFGVVDAVWVARNPPGFGFVTYANPRDAEISVQEMDGSTIFGRRPIRVEMAKSIYSRRDSSSGRHNGMNGPYSRNKSPPPPPPYRIRGRYPSNVRYDDKNTRRSPSTSRTRSRHYDDHDRRYVSNDMRYRSPYSDYYHDNHKVKSRSRSRSRSLPVEHRRRNYSPNPTHREDTSNRNISMLSPRQLNESNNQDGEVKYSPSSRSNSTSRIQS</sequence>
<dbReference type="GO" id="GO:0003723">
    <property type="term" value="F:RNA binding"/>
    <property type="evidence" value="ECO:0007669"/>
    <property type="project" value="UniProtKB-UniRule"/>
</dbReference>
<organism evidence="4 5">
    <name type="scientific">Cryptosporidium andersoni</name>
    <dbReference type="NCBI Taxonomy" id="117008"/>
    <lineage>
        <taxon>Eukaryota</taxon>
        <taxon>Sar</taxon>
        <taxon>Alveolata</taxon>
        <taxon>Apicomplexa</taxon>
        <taxon>Conoidasida</taxon>
        <taxon>Coccidia</taxon>
        <taxon>Eucoccidiorida</taxon>
        <taxon>Eimeriorina</taxon>
        <taxon>Cryptosporidiidae</taxon>
        <taxon>Cryptosporidium</taxon>
    </lineage>
</organism>
<evidence type="ECO:0000256" key="2">
    <source>
        <dbReference type="SAM" id="MobiDB-lite"/>
    </source>
</evidence>
<dbReference type="SUPFAM" id="SSF54928">
    <property type="entry name" value="RNA-binding domain, RBD"/>
    <property type="match status" value="1"/>
</dbReference>
<comment type="caution">
    <text evidence="4">The sequence shown here is derived from an EMBL/GenBank/DDBJ whole genome shotgun (WGS) entry which is preliminary data.</text>
</comment>
<keyword evidence="5" id="KW-1185">Reference proteome</keyword>
<feature type="region of interest" description="Disordered" evidence="2">
    <location>
        <begin position="83"/>
        <end position="241"/>
    </location>
</feature>
<reference evidence="4 5" key="1">
    <citation type="submission" date="2016-10" db="EMBL/GenBank/DDBJ databases">
        <title>Reductive evolution of mitochondrial metabolism and differential evolution of invasion-related proteins in Cryptosporidium.</title>
        <authorList>
            <person name="Liu S."/>
            <person name="Roellig D.M."/>
            <person name="Guo Y."/>
            <person name="Li N."/>
            <person name="Frace M.A."/>
            <person name="Tang K."/>
            <person name="Zhang L."/>
            <person name="Feng Y."/>
            <person name="Xiao L."/>
        </authorList>
    </citation>
    <scope>NUCLEOTIDE SEQUENCE [LARGE SCALE GENOMIC DNA]</scope>
    <source>
        <strain evidence="4">30847</strain>
    </source>
</reference>
<keyword evidence="1" id="KW-0694">RNA-binding</keyword>
<dbReference type="OrthoDB" id="5970at2759"/>
<protein>
    <submittedName>
        <fullName evidence="4">RNA recognition family protein</fullName>
    </submittedName>
</protein>
<name>A0A1J4MQX4_9CRYT</name>
<dbReference type="PANTHER" id="PTHR23147">
    <property type="entry name" value="SERINE/ARGININE RICH SPLICING FACTOR"/>
    <property type="match status" value="1"/>
</dbReference>
<evidence type="ECO:0000256" key="1">
    <source>
        <dbReference type="PROSITE-ProRule" id="PRU00176"/>
    </source>
</evidence>
<dbReference type="InterPro" id="IPR000504">
    <property type="entry name" value="RRM_dom"/>
</dbReference>
<evidence type="ECO:0000259" key="3">
    <source>
        <dbReference type="PROSITE" id="PS50102"/>
    </source>
</evidence>
<dbReference type="GeneID" id="92367016"/>